<sequence length="73" mass="8692">MDWKAFFDDLQKWMAASNQVLQRCSFDSDEYWEWLVHSLGELGNKYNNHPLVNRILSAVISFQDDMYMQSNGR</sequence>
<accession>A0ABV0F6C2</accession>
<name>A0ABV0F6C2_9ENTE</name>
<evidence type="ECO:0000313" key="2">
    <source>
        <dbReference type="Proteomes" id="UP001429357"/>
    </source>
</evidence>
<organism evidence="1 2">
    <name type="scientific">Enterococcus diestrammenae</name>
    <dbReference type="NCBI Taxonomy" id="1155073"/>
    <lineage>
        <taxon>Bacteria</taxon>
        <taxon>Bacillati</taxon>
        <taxon>Bacillota</taxon>
        <taxon>Bacilli</taxon>
        <taxon>Lactobacillales</taxon>
        <taxon>Enterococcaceae</taxon>
        <taxon>Enterococcus</taxon>
    </lineage>
</organism>
<comment type="caution">
    <text evidence="1">The sequence shown here is derived from an EMBL/GenBank/DDBJ whole genome shotgun (WGS) entry which is preliminary data.</text>
</comment>
<proteinExistence type="predicted"/>
<reference evidence="1 2" key="2">
    <citation type="submission" date="2024-02" db="EMBL/GenBank/DDBJ databases">
        <title>The Genome Sequence of Enterococcus diestrammenae JM9A.</title>
        <authorList>
            <person name="Earl A."/>
            <person name="Manson A."/>
            <person name="Gilmore M."/>
            <person name="Sanders J."/>
            <person name="Shea T."/>
            <person name="Howe W."/>
            <person name="Livny J."/>
            <person name="Cuomo C."/>
            <person name="Neafsey D."/>
            <person name="Birren B."/>
        </authorList>
    </citation>
    <scope>NUCLEOTIDE SEQUENCE [LARGE SCALE GENOMIC DNA]</scope>
    <source>
        <strain evidence="1 2">JM9A</strain>
    </source>
</reference>
<reference evidence="2" key="1">
    <citation type="submission" date="2016-06" db="EMBL/GenBank/DDBJ databases">
        <title>Four novel species of enterococci isolated from chicken manure.</title>
        <authorList>
            <person name="Van Tyne D."/>
        </authorList>
    </citation>
    <scope>NUCLEOTIDE SEQUENCE [LARGE SCALE GENOMIC DNA]</scope>
    <source>
        <strain evidence="2">JM9A</strain>
    </source>
</reference>
<protein>
    <submittedName>
        <fullName evidence="1">Uncharacterized protein</fullName>
    </submittedName>
</protein>
<keyword evidence="2" id="KW-1185">Reference proteome</keyword>
<dbReference type="Proteomes" id="UP001429357">
    <property type="component" value="Unassembled WGS sequence"/>
</dbReference>
<dbReference type="EMBL" id="MAEI02000001">
    <property type="protein sequence ID" value="MEO1782528.1"/>
    <property type="molecule type" value="Genomic_DNA"/>
</dbReference>
<gene>
    <name evidence="1" type="ORF">BAU18_002140</name>
</gene>
<evidence type="ECO:0000313" key="1">
    <source>
        <dbReference type="EMBL" id="MEO1782528.1"/>
    </source>
</evidence>
<dbReference type="RefSeq" id="WP_161870036.1">
    <property type="nucleotide sequence ID" value="NZ_MAEI02000001.1"/>
</dbReference>